<feature type="compositionally biased region" description="Polar residues" evidence="6">
    <location>
        <begin position="152"/>
        <end position="169"/>
    </location>
</feature>
<evidence type="ECO:0000256" key="3">
    <source>
        <dbReference type="ARBA" id="ARBA00023123"/>
    </source>
</evidence>
<evidence type="ECO:0000256" key="4">
    <source>
        <dbReference type="ARBA" id="ARBA00023175"/>
    </source>
</evidence>
<keyword evidence="4" id="KW-0505">Motor protein</keyword>
<organism evidence="8 9">
    <name type="scientific">Exocentrus adspersus</name>
    <dbReference type="NCBI Taxonomy" id="1586481"/>
    <lineage>
        <taxon>Eukaryota</taxon>
        <taxon>Metazoa</taxon>
        <taxon>Ecdysozoa</taxon>
        <taxon>Arthropoda</taxon>
        <taxon>Hexapoda</taxon>
        <taxon>Insecta</taxon>
        <taxon>Pterygota</taxon>
        <taxon>Neoptera</taxon>
        <taxon>Endopterygota</taxon>
        <taxon>Coleoptera</taxon>
        <taxon>Polyphaga</taxon>
        <taxon>Cucujiformia</taxon>
        <taxon>Chrysomeloidea</taxon>
        <taxon>Cerambycidae</taxon>
        <taxon>Lamiinae</taxon>
        <taxon>Acanthocinini</taxon>
        <taxon>Exocentrus</taxon>
    </lineage>
</organism>
<dbReference type="GO" id="GO:0048471">
    <property type="term" value="C:perinuclear region of cytoplasm"/>
    <property type="evidence" value="ECO:0007669"/>
    <property type="project" value="TreeGrafter"/>
</dbReference>
<dbReference type="GO" id="GO:0005654">
    <property type="term" value="C:nucleoplasm"/>
    <property type="evidence" value="ECO:0007669"/>
    <property type="project" value="TreeGrafter"/>
</dbReference>
<keyword evidence="3 5" id="KW-0518">Myosin</keyword>
<evidence type="ECO:0000256" key="5">
    <source>
        <dbReference type="PROSITE-ProRule" id="PRU00782"/>
    </source>
</evidence>
<sequence length="375" mass="41903">MLHVASTFENSLRDGRSAASSPLPGKRNEHASCKGTVHGTGNYSGPGEFQRTSSKRWSKTTKTSASVSSENFSESDSVDSSGGEKNKNCCEATEDKKASIVTRLFNSVTKSSMAKTAKMRHLDIFDVDDNSWIGGLRKTPSEENASRMRRSSVGSNAESESNFSRNGSIRRSAKKVETPKPPTRSNFNRKNSLRKSLCKIKPVKYHEVVFVSNNRKTTGFYHSFDQRCCFKDLEEMTKTAKSEELLAKEKLWLDAEKVWLVHRGGFAAARKETGPQEPGKLKIRLEATGDLLSVDEDDIEKANPPQFDRAEDLASLRHLNESSVLHTLRQRYATNLIHTYAGNNTLLVVNPMAPLAIYSEKLYTWGTASIFHDWI</sequence>
<dbReference type="InterPro" id="IPR027417">
    <property type="entry name" value="P-loop_NTPase"/>
</dbReference>
<feature type="domain" description="Myosin motor" evidence="7">
    <location>
        <begin position="308"/>
        <end position="375"/>
    </location>
</feature>
<feature type="region of interest" description="Disordered" evidence="6">
    <location>
        <begin position="1"/>
        <end position="93"/>
    </location>
</feature>
<dbReference type="GO" id="GO:0003774">
    <property type="term" value="F:cytoskeletal motor activity"/>
    <property type="evidence" value="ECO:0007669"/>
    <property type="project" value="InterPro"/>
</dbReference>
<comment type="similarity">
    <text evidence="5">Belongs to the TRAFAC class myosin-kinesin ATPase superfamily. Myosin family.</text>
</comment>
<dbReference type="PROSITE" id="PS51456">
    <property type="entry name" value="MYOSIN_MOTOR"/>
    <property type="match status" value="1"/>
</dbReference>
<keyword evidence="1" id="KW-0547">Nucleotide-binding</keyword>
<comment type="caution">
    <text evidence="5">Lacks conserved residue(s) required for the propagation of feature annotation.</text>
</comment>
<evidence type="ECO:0000313" key="8">
    <source>
        <dbReference type="EMBL" id="KAJ8917233.1"/>
    </source>
</evidence>
<dbReference type="GO" id="GO:0019903">
    <property type="term" value="F:protein phosphatase binding"/>
    <property type="evidence" value="ECO:0007669"/>
    <property type="project" value="TreeGrafter"/>
</dbReference>
<dbReference type="PANTHER" id="PTHR47335:SF1">
    <property type="entry name" value="UNCONVENTIONAL MYOSIN-XVI"/>
    <property type="match status" value="1"/>
</dbReference>
<dbReference type="InterPro" id="IPR052838">
    <property type="entry name" value="Myosin-XVI"/>
</dbReference>
<dbReference type="GO" id="GO:0005524">
    <property type="term" value="F:ATP binding"/>
    <property type="evidence" value="ECO:0007669"/>
    <property type="project" value="UniProtKB-KW"/>
</dbReference>
<dbReference type="InterPro" id="IPR001609">
    <property type="entry name" value="Myosin_head_motor_dom-like"/>
</dbReference>
<dbReference type="GO" id="GO:0051015">
    <property type="term" value="F:actin filament binding"/>
    <property type="evidence" value="ECO:0007669"/>
    <property type="project" value="TreeGrafter"/>
</dbReference>
<evidence type="ECO:0000259" key="7">
    <source>
        <dbReference type="PROSITE" id="PS51456"/>
    </source>
</evidence>
<comment type="caution">
    <text evidence="8">The sequence shown here is derived from an EMBL/GenBank/DDBJ whole genome shotgun (WGS) entry which is preliminary data.</text>
</comment>
<gene>
    <name evidence="8" type="ORF">NQ315_002250</name>
</gene>
<dbReference type="SUPFAM" id="SSF52540">
    <property type="entry name" value="P-loop containing nucleoside triphosphate hydrolases"/>
    <property type="match status" value="1"/>
</dbReference>
<evidence type="ECO:0000313" key="9">
    <source>
        <dbReference type="Proteomes" id="UP001159042"/>
    </source>
</evidence>
<dbReference type="EMBL" id="JANEYG010000034">
    <property type="protein sequence ID" value="KAJ8917233.1"/>
    <property type="molecule type" value="Genomic_DNA"/>
</dbReference>
<feature type="compositionally biased region" description="Basic and acidic residues" evidence="6">
    <location>
        <begin position="82"/>
        <end position="93"/>
    </location>
</feature>
<dbReference type="PANTHER" id="PTHR47335">
    <property type="entry name" value="UNCONVENTIONAL MYOSIN-XVI"/>
    <property type="match status" value="1"/>
</dbReference>
<keyword evidence="5" id="KW-0009">Actin-binding</keyword>
<proteinExistence type="inferred from homology"/>
<dbReference type="GO" id="GO:0016459">
    <property type="term" value="C:myosin complex"/>
    <property type="evidence" value="ECO:0007669"/>
    <property type="project" value="UniProtKB-KW"/>
</dbReference>
<keyword evidence="9" id="KW-1185">Reference proteome</keyword>
<evidence type="ECO:0000256" key="6">
    <source>
        <dbReference type="SAM" id="MobiDB-lite"/>
    </source>
</evidence>
<dbReference type="GO" id="GO:0043491">
    <property type="term" value="P:phosphatidylinositol 3-kinase/protein kinase B signal transduction"/>
    <property type="evidence" value="ECO:0007669"/>
    <property type="project" value="TreeGrafter"/>
</dbReference>
<dbReference type="Gene3D" id="3.40.850.10">
    <property type="entry name" value="Kinesin motor domain"/>
    <property type="match status" value="1"/>
</dbReference>
<dbReference type="GO" id="GO:0048812">
    <property type="term" value="P:neuron projection morphogenesis"/>
    <property type="evidence" value="ECO:0007669"/>
    <property type="project" value="TreeGrafter"/>
</dbReference>
<dbReference type="GO" id="GO:2000134">
    <property type="term" value="P:negative regulation of G1/S transition of mitotic cell cycle"/>
    <property type="evidence" value="ECO:0007669"/>
    <property type="project" value="TreeGrafter"/>
</dbReference>
<dbReference type="Pfam" id="PF00063">
    <property type="entry name" value="Myosin_head"/>
    <property type="match status" value="1"/>
</dbReference>
<evidence type="ECO:0000256" key="2">
    <source>
        <dbReference type="ARBA" id="ARBA00022840"/>
    </source>
</evidence>
<feature type="region of interest" description="Disordered" evidence="6">
    <location>
        <begin position="137"/>
        <end position="191"/>
    </location>
</feature>
<feature type="compositionally biased region" description="Low complexity" evidence="6">
    <location>
        <begin position="60"/>
        <end position="81"/>
    </location>
</feature>
<protein>
    <recommendedName>
        <fullName evidence="7">Myosin motor domain-containing protein</fullName>
    </recommendedName>
</protein>
<keyword evidence="2" id="KW-0067">ATP-binding</keyword>
<name>A0AAV8VSF2_9CUCU</name>
<evidence type="ECO:0000256" key="1">
    <source>
        <dbReference type="ARBA" id="ARBA00022741"/>
    </source>
</evidence>
<dbReference type="Proteomes" id="UP001159042">
    <property type="component" value="Unassembled WGS sequence"/>
</dbReference>
<dbReference type="InterPro" id="IPR036961">
    <property type="entry name" value="Kinesin_motor_dom_sf"/>
</dbReference>
<accession>A0AAV8VSF2</accession>
<dbReference type="AlphaFoldDB" id="A0AAV8VSF2"/>
<reference evidence="8 9" key="1">
    <citation type="journal article" date="2023" name="Insect Mol. Biol.">
        <title>Genome sequencing provides insights into the evolution of gene families encoding plant cell wall-degrading enzymes in longhorned beetles.</title>
        <authorList>
            <person name="Shin N.R."/>
            <person name="Okamura Y."/>
            <person name="Kirsch R."/>
            <person name="Pauchet Y."/>
        </authorList>
    </citation>
    <scope>NUCLEOTIDE SEQUENCE [LARGE SCALE GENOMIC DNA]</scope>
    <source>
        <strain evidence="8">EAD_L_NR</strain>
    </source>
</reference>